<dbReference type="Gene3D" id="3.40.50.300">
    <property type="entry name" value="P-loop containing nucleotide triphosphate hydrolases"/>
    <property type="match status" value="1"/>
</dbReference>
<dbReference type="GO" id="GO:0000160">
    <property type="term" value="P:phosphorelay signal transduction system"/>
    <property type="evidence" value="ECO:0007669"/>
    <property type="project" value="InterPro"/>
</dbReference>
<evidence type="ECO:0000256" key="1">
    <source>
        <dbReference type="ARBA" id="ARBA00005820"/>
    </source>
</evidence>
<feature type="DNA-binding region" description="OmpR/PhoB-type" evidence="5">
    <location>
        <begin position="3"/>
        <end position="105"/>
    </location>
</feature>
<dbReference type="InterPro" id="IPR036388">
    <property type="entry name" value="WH-like_DNA-bd_sf"/>
</dbReference>
<dbReference type="SUPFAM" id="SSF46894">
    <property type="entry name" value="C-terminal effector domain of the bipartite response regulators"/>
    <property type="match status" value="1"/>
</dbReference>
<organism evidence="7 8">
    <name type="scientific">Mycolicibacterium fluoranthenivorans</name>
    <dbReference type="NCBI Taxonomy" id="258505"/>
    <lineage>
        <taxon>Bacteria</taxon>
        <taxon>Bacillati</taxon>
        <taxon>Actinomycetota</taxon>
        <taxon>Actinomycetes</taxon>
        <taxon>Mycobacteriales</taxon>
        <taxon>Mycobacteriaceae</taxon>
        <taxon>Mycolicibacterium</taxon>
    </lineage>
</organism>
<feature type="domain" description="OmpR/PhoB-type" evidence="6">
    <location>
        <begin position="3"/>
        <end position="105"/>
    </location>
</feature>
<sequence>MSIRQRSAGTVEYSLSGAVAARVDGATVPLGGPKQRCVLAVLLAHHGTVVSIDRLIDAIWADEAPAKALASLRSYVANLRKVLTPATDDGTARLASRPNGYQLNLLPGDSVDLHEFEALVLKGRAQLVGADAEGAFASLSQALQRWRGDPFGEFLYRDFAIPEARRYSALQTTAIEARFDAAVQYGRGAQIIPEIEAAVAHDPLQERLWGHLMLALTQAGRPADAVRAFDRVGAVLKRELGVRPGEGLQTLFEKISDGSADPLGTTSTTAPELPLPPLYVGRDSATDAVTASVNRIRFGTGGLTLVTGESGIGKTSLAQAVAERTGTGEIQAVWAGHPTGIRLPLMWTWIQVLRQLGTDLGSAGRHVVRRAAPGVVDALVPEWGDDDVGAAVADLPQRTAVAATGFALAEGIAGALRELSALRPLLLILDDLHHADTASLQALTLLTTQLARVPIHVIGTWTYFGADRPVNRKALTRLLHSSSMATVPLGGIDRTAAHQLIHTVSGAPARSEVTESVWRQSGGNPFYIKEIARGLGADEPTDGVPDAVLGVVGRRLGTLDRPTRRTLGAAAVIGPVFDVAALADVVDLSVSAVQARLRPAYETGLLDEVPGQPGAYRFSHGLVRDAVLAHLSTTERTAAHASIATTRAAAIASDAYEDAIAGADHAWQAGAALNPDTALEISETVIERALSRSAYDDIAVLAEHALQIATRLPAKPEYLARQATLWMHLAGAKGILEGQTSSAVTHAIARAFEIGEQVRGRSFYGAVALQCFARIGMGHTEEAAVLAHGLREQYLRSGDPDAGLASDFTQVMVHFVRGDTDAAIATGQHMMENFPPPETVTDPLHFVHPRVYCWMAIAEAQRGNTVAMNDYRRLARELAQSRGDTFNILASELTQVECAAILGVTAGTAAAAAEVDRKLCAAGGHQWAACARIISIWAEVMETGVDHAPAAFEAFDEFAGDGSVAMHALFLALLADIEQRVGRPGSAREILTRARTLTETTGEHSWDDFIDRRVQALQR</sequence>
<dbReference type="InterPro" id="IPR001867">
    <property type="entry name" value="OmpR/PhoB-type_DNA-bd"/>
</dbReference>
<evidence type="ECO:0000256" key="4">
    <source>
        <dbReference type="ARBA" id="ARBA00023163"/>
    </source>
</evidence>
<dbReference type="InterPro" id="IPR027417">
    <property type="entry name" value="P-loop_NTPase"/>
</dbReference>
<protein>
    <submittedName>
        <fullName evidence="7">DNA-binding transcriptional activator of the SARP family</fullName>
    </submittedName>
</protein>
<dbReference type="Gene3D" id="1.25.40.10">
    <property type="entry name" value="Tetratricopeptide repeat domain"/>
    <property type="match status" value="1"/>
</dbReference>
<dbReference type="CDD" id="cd15831">
    <property type="entry name" value="BTAD"/>
    <property type="match status" value="1"/>
</dbReference>
<keyword evidence="2" id="KW-0805">Transcription regulation</keyword>
<evidence type="ECO:0000256" key="3">
    <source>
        <dbReference type="ARBA" id="ARBA00023125"/>
    </source>
</evidence>
<dbReference type="InterPro" id="IPR005158">
    <property type="entry name" value="BTAD"/>
</dbReference>
<dbReference type="RefSeq" id="WP_090354640.1">
    <property type="nucleotide sequence ID" value="NZ_FMUB01000002.1"/>
</dbReference>
<dbReference type="SMART" id="SM00862">
    <property type="entry name" value="Trans_reg_C"/>
    <property type="match status" value="1"/>
</dbReference>
<name>A0A1G4VLH4_9MYCO</name>
<evidence type="ECO:0000313" key="8">
    <source>
        <dbReference type="Proteomes" id="UP000199707"/>
    </source>
</evidence>
<comment type="similarity">
    <text evidence="1">Belongs to the AfsR/DnrI/RedD regulatory family.</text>
</comment>
<dbReference type="Gene3D" id="1.10.10.10">
    <property type="entry name" value="Winged helix-like DNA-binding domain superfamily/Winged helix DNA-binding domain"/>
    <property type="match status" value="1"/>
</dbReference>
<dbReference type="AlphaFoldDB" id="A0A1G4VLH4"/>
<accession>A0A1G4VLH4</accession>
<proteinExistence type="inferred from homology"/>
<dbReference type="EMBL" id="FMUB01000002">
    <property type="protein sequence ID" value="SCX08555.1"/>
    <property type="molecule type" value="Genomic_DNA"/>
</dbReference>
<keyword evidence="3 5" id="KW-0238">DNA-binding</keyword>
<keyword evidence="4" id="KW-0804">Transcription</keyword>
<dbReference type="PANTHER" id="PTHR35807:SF1">
    <property type="entry name" value="TRANSCRIPTIONAL REGULATOR REDD"/>
    <property type="match status" value="1"/>
</dbReference>
<dbReference type="InterPro" id="IPR051677">
    <property type="entry name" value="AfsR-DnrI-RedD_regulator"/>
</dbReference>
<dbReference type="GO" id="GO:0003677">
    <property type="term" value="F:DNA binding"/>
    <property type="evidence" value="ECO:0007669"/>
    <property type="project" value="UniProtKB-UniRule"/>
</dbReference>
<dbReference type="PROSITE" id="PS51755">
    <property type="entry name" value="OMPR_PHOB"/>
    <property type="match status" value="1"/>
</dbReference>
<reference evidence="8" key="1">
    <citation type="submission" date="2016-10" db="EMBL/GenBank/DDBJ databases">
        <authorList>
            <person name="Varghese N."/>
            <person name="Submissions S."/>
        </authorList>
    </citation>
    <scope>NUCLEOTIDE SEQUENCE [LARGE SCALE GENOMIC DNA]</scope>
    <source>
        <strain evidence="8">UNC267MFSha1.1M11</strain>
    </source>
</reference>
<evidence type="ECO:0000259" key="6">
    <source>
        <dbReference type="PROSITE" id="PS51755"/>
    </source>
</evidence>
<dbReference type="GO" id="GO:0006355">
    <property type="term" value="P:regulation of DNA-templated transcription"/>
    <property type="evidence" value="ECO:0007669"/>
    <property type="project" value="InterPro"/>
</dbReference>
<dbReference type="Proteomes" id="UP000199707">
    <property type="component" value="Unassembled WGS sequence"/>
</dbReference>
<evidence type="ECO:0000313" key="7">
    <source>
        <dbReference type="EMBL" id="SCX08555.1"/>
    </source>
</evidence>
<dbReference type="Pfam" id="PF03704">
    <property type="entry name" value="BTAD"/>
    <property type="match status" value="1"/>
</dbReference>
<dbReference type="InterPro" id="IPR041664">
    <property type="entry name" value="AAA_16"/>
</dbReference>
<dbReference type="InterPro" id="IPR011990">
    <property type="entry name" value="TPR-like_helical_dom_sf"/>
</dbReference>
<dbReference type="STRING" id="1502745.SAMN02799620_01264"/>
<dbReference type="Pfam" id="PF00486">
    <property type="entry name" value="Trans_reg_C"/>
    <property type="match status" value="1"/>
</dbReference>
<gene>
    <name evidence="7" type="ORF">SAMN02799620_01264</name>
</gene>
<dbReference type="SUPFAM" id="SSF52540">
    <property type="entry name" value="P-loop containing nucleoside triphosphate hydrolases"/>
    <property type="match status" value="1"/>
</dbReference>
<evidence type="ECO:0000256" key="2">
    <source>
        <dbReference type="ARBA" id="ARBA00023015"/>
    </source>
</evidence>
<dbReference type="SMART" id="SM01043">
    <property type="entry name" value="BTAD"/>
    <property type="match status" value="1"/>
</dbReference>
<dbReference type="InterPro" id="IPR016032">
    <property type="entry name" value="Sig_transdc_resp-reg_C-effctor"/>
</dbReference>
<evidence type="ECO:0000256" key="5">
    <source>
        <dbReference type="PROSITE-ProRule" id="PRU01091"/>
    </source>
</evidence>
<dbReference type="PANTHER" id="PTHR35807">
    <property type="entry name" value="TRANSCRIPTIONAL REGULATOR REDD-RELATED"/>
    <property type="match status" value="1"/>
</dbReference>
<dbReference type="Pfam" id="PF13191">
    <property type="entry name" value="AAA_16"/>
    <property type="match status" value="1"/>
</dbReference>
<dbReference type="SUPFAM" id="SSF48452">
    <property type="entry name" value="TPR-like"/>
    <property type="match status" value="1"/>
</dbReference>